<dbReference type="PANTHER" id="PTHR45991:SF1">
    <property type="entry name" value="PACHYTENE CHECKPOINT PROTEIN 2 HOMOLOG"/>
    <property type="match status" value="1"/>
</dbReference>
<evidence type="ECO:0000259" key="6">
    <source>
        <dbReference type="SMART" id="SM00382"/>
    </source>
</evidence>
<dbReference type="PANTHER" id="PTHR45991">
    <property type="entry name" value="PACHYTENE CHECKPOINT PROTEIN 2"/>
    <property type="match status" value="1"/>
</dbReference>
<protein>
    <submittedName>
        <fullName evidence="7">Thyroid hormone receptor interactor 13</fullName>
    </submittedName>
</protein>
<dbReference type="SUPFAM" id="SSF52540">
    <property type="entry name" value="P-loop containing nucleoside triphosphate hydrolases"/>
    <property type="match status" value="1"/>
</dbReference>
<dbReference type="Proteomes" id="UP000186804">
    <property type="component" value="Unassembled WGS sequence"/>
</dbReference>
<dbReference type="InterPro" id="IPR003960">
    <property type="entry name" value="ATPase_AAA_CS"/>
</dbReference>
<dbReference type="GO" id="GO:0007131">
    <property type="term" value="P:reciprocal meiotic recombination"/>
    <property type="evidence" value="ECO:0007669"/>
    <property type="project" value="TreeGrafter"/>
</dbReference>
<dbReference type="Gene3D" id="3.40.50.300">
    <property type="entry name" value="P-loop containing nucleotide triphosphate hydrolases"/>
    <property type="match status" value="1"/>
</dbReference>
<evidence type="ECO:0000256" key="3">
    <source>
        <dbReference type="ARBA" id="ARBA00022840"/>
    </source>
</evidence>
<dbReference type="EMBL" id="LRBS01000049">
    <property type="protein sequence ID" value="OII76868.1"/>
    <property type="molecule type" value="Genomic_DNA"/>
</dbReference>
<keyword evidence="4" id="KW-0469">Meiosis</keyword>
<evidence type="ECO:0000256" key="1">
    <source>
        <dbReference type="ARBA" id="ARBA00007271"/>
    </source>
</evidence>
<dbReference type="Pfam" id="PF00004">
    <property type="entry name" value="AAA"/>
    <property type="match status" value="1"/>
</dbReference>
<organism evidence="7 8">
    <name type="scientific">Cryptosporidium andersoni</name>
    <dbReference type="NCBI Taxonomy" id="117008"/>
    <lineage>
        <taxon>Eukaryota</taxon>
        <taxon>Sar</taxon>
        <taxon>Alveolata</taxon>
        <taxon>Apicomplexa</taxon>
        <taxon>Conoidasida</taxon>
        <taxon>Coccidia</taxon>
        <taxon>Eucoccidiorida</taxon>
        <taxon>Eimeriorina</taxon>
        <taxon>Cryptosporidiidae</taxon>
        <taxon>Cryptosporidium</taxon>
    </lineage>
</organism>
<dbReference type="PROSITE" id="PS00674">
    <property type="entry name" value="AAA"/>
    <property type="match status" value="1"/>
</dbReference>
<evidence type="ECO:0000256" key="5">
    <source>
        <dbReference type="RuleBase" id="RU003651"/>
    </source>
</evidence>
<dbReference type="GO" id="GO:0005634">
    <property type="term" value="C:nucleus"/>
    <property type="evidence" value="ECO:0007669"/>
    <property type="project" value="TreeGrafter"/>
</dbReference>
<dbReference type="AlphaFoldDB" id="A0A1J4MUY7"/>
<gene>
    <name evidence="7" type="ORF">cand_024430</name>
</gene>
<dbReference type="SMART" id="SM00382">
    <property type="entry name" value="AAA"/>
    <property type="match status" value="1"/>
</dbReference>
<dbReference type="GO" id="GO:0016887">
    <property type="term" value="F:ATP hydrolysis activity"/>
    <property type="evidence" value="ECO:0007669"/>
    <property type="project" value="InterPro"/>
</dbReference>
<dbReference type="GO" id="GO:0005524">
    <property type="term" value="F:ATP binding"/>
    <property type="evidence" value="ECO:0007669"/>
    <property type="project" value="UniProtKB-KW"/>
</dbReference>
<dbReference type="Pfam" id="PF23242">
    <property type="entry name" value="AAA_lid_TRIP13_C"/>
    <property type="match status" value="1"/>
</dbReference>
<evidence type="ECO:0000256" key="4">
    <source>
        <dbReference type="ARBA" id="ARBA00023254"/>
    </source>
</evidence>
<comment type="caution">
    <text evidence="7">The sequence shown here is derived from an EMBL/GenBank/DDBJ whole genome shotgun (WGS) entry which is preliminary data.</text>
</comment>
<dbReference type="InterPro" id="IPR003593">
    <property type="entry name" value="AAA+_ATPase"/>
</dbReference>
<keyword evidence="7" id="KW-0675">Receptor</keyword>
<dbReference type="GO" id="GO:0005694">
    <property type="term" value="C:chromosome"/>
    <property type="evidence" value="ECO:0007669"/>
    <property type="project" value="TreeGrafter"/>
</dbReference>
<proteinExistence type="inferred from homology"/>
<comment type="similarity">
    <text evidence="1">Belongs to the AAA ATPase family. PCH2 subfamily.</text>
</comment>
<dbReference type="GO" id="GO:0051598">
    <property type="term" value="P:meiotic recombination checkpoint signaling"/>
    <property type="evidence" value="ECO:0007669"/>
    <property type="project" value="TreeGrafter"/>
</dbReference>
<sequence>MEYPATIPASLNRSSRATPKIEYRQNNKESQDSCLDLVEDSSSTTNFGYTNIVDSSTNLRNIEREYTNINKNICKIPLSVEVCIHENIEISNNREMNGISRDIIARKIEKYLLLQANVKLGRVEICTIGDSFLRKICKDIVLSLMSPVKLIEERNTCENTCDESIIPIYQVHPIIFIYQLNNDSYEYTLEESNREVNSSDTPTWQHWELPNESFHGLWEALHYDTGIKQQLLDYASASLILSDHSINCNVINWNHLILLYGSPGTGKTSISRAIAQKIGIRYSSRYDSIHLIEISAHSLFSKWFSESGKLVVRLFTKIREVLENSNSFVTLVIDEVESLTSARKQCISRNEPSDSLRVVNALLTQIDSLKRYPNTLIMTTTNIPDAIDDAFLDRADLKIFIPLPSLYTRYLILVECIQEFIKKNIILNKRDIPTEFLSFRDVIQLKQDNIMYHNFNIQYSMCVLNIAKKIDKFSGRNIRKLPFIVLTHSYHYGIPISIDKFMEKLEYFISNKRDSLQV</sequence>
<dbReference type="GeneID" id="92366627"/>
<feature type="domain" description="AAA+ ATPase" evidence="6">
    <location>
        <begin position="253"/>
        <end position="405"/>
    </location>
</feature>
<keyword evidence="8" id="KW-1185">Reference proteome</keyword>
<evidence type="ECO:0000313" key="7">
    <source>
        <dbReference type="EMBL" id="OII76868.1"/>
    </source>
</evidence>
<keyword evidence="3 5" id="KW-0067">ATP-binding</keyword>
<accession>A0A1J4MUY7</accession>
<dbReference type="VEuPathDB" id="CryptoDB:cand_024430"/>
<dbReference type="InterPro" id="IPR044539">
    <property type="entry name" value="Pch2-like"/>
</dbReference>
<reference evidence="7 8" key="1">
    <citation type="submission" date="2016-10" db="EMBL/GenBank/DDBJ databases">
        <title>Reductive evolution of mitochondrial metabolism and differential evolution of invasion-related proteins in Cryptosporidium.</title>
        <authorList>
            <person name="Liu S."/>
            <person name="Roellig D.M."/>
            <person name="Guo Y."/>
            <person name="Li N."/>
            <person name="Frace M.A."/>
            <person name="Tang K."/>
            <person name="Zhang L."/>
            <person name="Feng Y."/>
            <person name="Xiao L."/>
        </authorList>
    </citation>
    <scope>NUCLEOTIDE SEQUENCE [LARGE SCALE GENOMIC DNA]</scope>
    <source>
        <strain evidence="7">30847</strain>
    </source>
</reference>
<dbReference type="InterPro" id="IPR003959">
    <property type="entry name" value="ATPase_AAA_core"/>
</dbReference>
<dbReference type="OrthoDB" id="10042665at2759"/>
<evidence type="ECO:0000256" key="2">
    <source>
        <dbReference type="ARBA" id="ARBA00022741"/>
    </source>
</evidence>
<dbReference type="InterPro" id="IPR058249">
    <property type="entry name" value="Pch2_C"/>
</dbReference>
<evidence type="ECO:0000313" key="8">
    <source>
        <dbReference type="Proteomes" id="UP000186804"/>
    </source>
</evidence>
<dbReference type="InterPro" id="IPR027417">
    <property type="entry name" value="P-loop_NTPase"/>
</dbReference>
<dbReference type="RefSeq" id="XP_067068714.1">
    <property type="nucleotide sequence ID" value="XM_067212673.1"/>
</dbReference>
<keyword evidence="2 5" id="KW-0547">Nucleotide-binding</keyword>
<name>A0A1J4MUY7_9CRYT</name>